<gene>
    <name evidence="1" type="ORF">AWB66_01444</name>
</gene>
<sequence>MTTGSGLADGPLKETSGALHTLVGYLELSLDTGKGVVMMRRDPDVFSVWLGNPENEDEKLKSHATITAAVANEILELTQGGVNRLTVGDQTYRFFRSFTQIADVGAVVFVAA</sequence>
<evidence type="ECO:0000313" key="2">
    <source>
        <dbReference type="Proteomes" id="UP000054717"/>
    </source>
</evidence>
<organism evidence="1 2">
    <name type="scientific">Caballeronia telluris</name>
    <dbReference type="NCBI Taxonomy" id="326475"/>
    <lineage>
        <taxon>Bacteria</taxon>
        <taxon>Pseudomonadati</taxon>
        <taxon>Pseudomonadota</taxon>
        <taxon>Betaproteobacteria</taxon>
        <taxon>Burkholderiales</taxon>
        <taxon>Burkholderiaceae</taxon>
        <taxon>Caballeronia</taxon>
    </lineage>
</organism>
<dbReference type="EMBL" id="FCNZ02000004">
    <property type="protein sequence ID" value="SAL25303.1"/>
    <property type="molecule type" value="Genomic_DNA"/>
</dbReference>
<reference evidence="1" key="1">
    <citation type="submission" date="2016-01" db="EMBL/GenBank/DDBJ databases">
        <authorList>
            <person name="Peeters Charlotte."/>
        </authorList>
    </citation>
    <scope>NUCLEOTIDE SEQUENCE</scope>
    <source>
        <strain evidence="1">LMG 22936</strain>
    </source>
</reference>
<dbReference type="AlphaFoldDB" id="A0A158G037"/>
<evidence type="ECO:0000313" key="1">
    <source>
        <dbReference type="EMBL" id="SAL25303.1"/>
    </source>
</evidence>
<dbReference type="Proteomes" id="UP000054717">
    <property type="component" value="Unassembled WGS sequence"/>
</dbReference>
<accession>A0A158G037</accession>
<name>A0A158G037_9BURK</name>
<protein>
    <submittedName>
        <fullName evidence="1">Uncharacterized protein</fullName>
    </submittedName>
</protein>
<comment type="caution">
    <text evidence="1">The sequence shown here is derived from an EMBL/GenBank/DDBJ whole genome shotgun (WGS) entry which is preliminary data.</text>
</comment>
<keyword evidence="2" id="KW-1185">Reference proteome</keyword>
<proteinExistence type="predicted"/>
<dbReference type="RefSeq" id="WP_087629591.1">
    <property type="nucleotide sequence ID" value="NZ_FCNZ02000004.1"/>
</dbReference>